<feature type="transmembrane region" description="Helical" evidence="5">
    <location>
        <begin position="35"/>
        <end position="51"/>
    </location>
</feature>
<feature type="transmembrane region" description="Helical" evidence="5">
    <location>
        <begin position="206"/>
        <end position="230"/>
    </location>
</feature>
<dbReference type="Proteomes" id="UP000297777">
    <property type="component" value="Unassembled WGS sequence"/>
</dbReference>
<evidence type="ECO:0000256" key="2">
    <source>
        <dbReference type="ARBA" id="ARBA00022692"/>
    </source>
</evidence>
<feature type="transmembrane region" description="Helical" evidence="5">
    <location>
        <begin position="71"/>
        <end position="91"/>
    </location>
</feature>
<reference evidence="6 7" key="1">
    <citation type="submission" date="2017-12" db="EMBL/GenBank/DDBJ databases">
        <title>Comparative genomics of Botrytis spp.</title>
        <authorList>
            <person name="Valero-Jimenez C.A."/>
            <person name="Tapia P."/>
            <person name="Veloso J."/>
            <person name="Silva-Moreno E."/>
            <person name="Staats M."/>
            <person name="Valdes J.H."/>
            <person name="Van Kan J.A.L."/>
        </authorList>
    </citation>
    <scope>NUCLEOTIDE SEQUENCE [LARGE SCALE GENOMIC DNA]</scope>
    <source>
        <strain evidence="6 7">Bt9001</strain>
    </source>
</reference>
<dbReference type="AlphaFoldDB" id="A0A4Z1EK16"/>
<proteinExistence type="predicted"/>
<dbReference type="GO" id="GO:0022857">
    <property type="term" value="F:transmembrane transporter activity"/>
    <property type="evidence" value="ECO:0007669"/>
    <property type="project" value="TreeGrafter"/>
</dbReference>
<dbReference type="SUPFAM" id="SSF103473">
    <property type="entry name" value="MFS general substrate transporter"/>
    <property type="match status" value="1"/>
</dbReference>
<protein>
    <recommendedName>
        <fullName evidence="8">Major facilitator superfamily (MFS) profile domain-containing protein</fullName>
    </recommendedName>
</protein>
<feature type="transmembrane region" description="Helical" evidence="5">
    <location>
        <begin position="111"/>
        <end position="132"/>
    </location>
</feature>
<name>A0A4Z1EK16_9HELO</name>
<evidence type="ECO:0000256" key="1">
    <source>
        <dbReference type="ARBA" id="ARBA00004141"/>
    </source>
</evidence>
<dbReference type="EMBL" id="PQXH01000082">
    <property type="protein sequence ID" value="TGO12765.1"/>
    <property type="molecule type" value="Genomic_DNA"/>
</dbReference>
<dbReference type="PANTHER" id="PTHR23501">
    <property type="entry name" value="MAJOR FACILITATOR SUPERFAMILY"/>
    <property type="match status" value="1"/>
</dbReference>
<evidence type="ECO:0000313" key="6">
    <source>
        <dbReference type="EMBL" id="TGO12765.1"/>
    </source>
</evidence>
<dbReference type="OrthoDB" id="10021397at2759"/>
<keyword evidence="2 5" id="KW-0812">Transmembrane</keyword>
<keyword evidence="7" id="KW-1185">Reference proteome</keyword>
<comment type="subcellular location">
    <subcellularLocation>
        <location evidence="1">Membrane</location>
        <topology evidence="1">Multi-pass membrane protein</topology>
    </subcellularLocation>
</comment>
<comment type="caution">
    <text evidence="6">The sequence shown here is derived from an EMBL/GenBank/DDBJ whole genome shotgun (WGS) entry which is preliminary data.</text>
</comment>
<dbReference type="GO" id="GO:0005886">
    <property type="term" value="C:plasma membrane"/>
    <property type="evidence" value="ECO:0007669"/>
    <property type="project" value="TreeGrafter"/>
</dbReference>
<organism evidence="6 7">
    <name type="scientific">Botrytis tulipae</name>
    <dbReference type="NCBI Taxonomy" id="87230"/>
    <lineage>
        <taxon>Eukaryota</taxon>
        <taxon>Fungi</taxon>
        <taxon>Dikarya</taxon>
        <taxon>Ascomycota</taxon>
        <taxon>Pezizomycotina</taxon>
        <taxon>Leotiomycetes</taxon>
        <taxon>Helotiales</taxon>
        <taxon>Sclerotiniaceae</taxon>
        <taxon>Botrytis</taxon>
    </lineage>
</organism>
<gene>
    <name evidence="6" type="ORF">BTUL_0082g00090</name>
</gene>
<dbReference type="PANTHER" id="PTHR23501:SF199">
    <property type="entry name" value="MFS EFFLUX TRANSPORTER INPD-RELATED"/>
    <property type="match status" value="1"/>
</dbReference>
<keyword evidence="4 5" id="KW-0472">Membrane</keyword>
<evidence type="ECO:0000256" key="4">
    <source>
        <dbReference type="ARBA" id="ARBA00023136"/>
    </source>
</evidence>
<sequence>MDFVGAALLLGAVTCLLLALKDGGIISPWSNPKNWGYLLGFGILILCFLAVEFELKDGAMIPFRIASQRTVAASCLFTVLVNMAIDTHIYYLPIYFQAMRGTAAEQSGIRMLPYLGSNILAIIVLYTAVQIVLPTEDVPIGNSLLVFSQDLGGALAITITQNILTNTLSHELKMIPSLDSSEIIELGAKNLTSAVPTEYLNGVLGAYTYALSQTLILPIAAAGMAFVCSLEMEWRKMEKK</sequence>
<accession>A0A4Z1EK16</accession>
<evidence type="ECO:0008006" key="8">
    <source>
        <dbReference type="Google" id="ProtNLM"/>
    </source>
</evidence>
<evidence type="ECO:0000313" key="7">
    <source>
        <dbReference type="Proteomes" id="UP000297777"/>
    </source>
</evidence>
<evidence type="ECO:0000256" key="5">
    <source>
        <dbReference type="SAM" id="Phobius"/>
    </source>
</evidence>
<keyword evidence="3 5" id="KW-1133">Transmembrane helix</keyword>
<dbReference type="InterPro" id="IPR036259">
    <property type="entry name" value="MFS_trans_sf"/>
</dbReference>
<evidence type="ECO:0000256" key="3">
    <source>
        <dbReference type="ARBA" id="ARBA00022989"/>
    </source>
</evidence>